<reference evidence="1" key="1">
    <citation type="submission" date="2021-06" db="EMBL/GenBank/DDBJ databases">
        <authorList>
            <person name="Kallberg Y."/>
            <person name="Tangrot J."/>
            <person name="Rosling A."/>
        </authorList>
    </citation>
    <scope>NUCLEOTIDE SEQUENCE</scope>
    <source>
        <strain evidence="1">FL966</strain>
    </source>
</reference>
<dbReference type="EMBL" id="CAJVQA010023307">
    <property type="protein sequence ID" value="CAG8777858.1"/>
    <property type="molecule type" value="Genomic_DNA"/>
</dbReference>
<comment type="caution">
    <text evidence="1">The sequence shown here is derived from an EMBL/GenBank/DDBJ whole genome shotgun (WGS) entry which is preliminary data.</text>
</comment>
<evidence type="ECO:0000313" key="2">
    <source>
        <dbReference type="Proteomes" id="UP000789759"/>
    </source>
</evidence>
<protein>
    <submittedName>
        <fullName evidence="1">3998_t:CDS:1</fullName>
    </submittedName>
</protein>
<dbReference type="Proteomes" id="UP000789759">
    <property type="component" value="Unassembled WGS sequence"/>
</dbReference>
<feature type="non-terminal residue" evidence="1">
    <location>
        <position position="113"/>
    </location>
</feature>
<dbReference type="AlphaFoldDB" id="A0A9N9JF98"/>
<sequence>NYIEVQSNIIDDDEQSSPLKENYVEVQSNIIDVNERSSSLMENYIEVQSNIIDDDDLEDENLSNDDVFLERMSQASYTDTDTLYEDLSSNNMPAEDLLSQTIYPVQALITTNH</sequence>
<accession>A0A9N9JF98</accession>
<evidence type="ECO:0000313" key="1">
    <source>
        <dbReference type="EMBL" id="CAG8777858.1"/>
    </source>
</evidence>
<keyword evidence="2" id="KW-1185">Reference proteome</keyword>
<name>A0A9N9JF98_9GLOM</name>
<proteinExistence type="predicted"/>
<gene>
    <name evidence="1" type="ORF">CPELLU_LOCUS16220</name>
</gene>
<organism evidence="1 2">
    <name type="scientific">Cetraspora pellucida</name>
    <dbReference type="NCBI Taxonomy" id="1433469"/>
    <lineage>
        <taxon>Eukaryota</taxon>
        <taxon>Fungi</taxon>
        <taxon>Fungi incertae sedis</taxon>
        <taxon>Mucoromycota</taxon>
        <taxon>Glomeromycotina</taxon>
        <taxon>Glomeromycetes</taxon>
        <taxon>Diversisporales</taxon>
        <taxon>Gigasporaceae</taxon>
        <taxon>Cetraspora</taxon>
    </lineage>
</organism>